<dbReference type="EMBL" id="CP107006">
    <property type="protein sequence ID" value="UYQ91028.1"/>
    <property type="molecule type" value="Genomic_DNA"/>
</dbReference>
<gene>
    <name evidence="4" type="ORF">MKQ68_13085</name>
</gene>
<dbReference type="Pfam" id="PF01263">
    <property type="entry name" value="Aldose_epim"/>
    <property type="match status" value="1"/>
</dbReference>
<comment type="cofactor">
    <cofactor evidence="1">
        <name>Ca(2+)</name>
        <dbReference type="ChEBI" id="CHEBI:29108"/>
    </cofactor>
</comment>
<accession>A0ABY6IUH9</accession>
<sequence length="289" mass="32390">MQYLSNEQLSISIAEKGAELQSIRRTDLQLDYLWSGDAAFWGKKSPVLFPIVGGLKNNQYTHQGKAYQLGRHGFARDQVFEVSAQTTDSITFTLRDSETSLAVYPFPFQFSVRYQLSGDTLAVSYIVKNTGDSEMWFSVGAHPAFKLPLTGDTAFDDYYLQFSDTENTGRWPLSPDGLIELKPGPLLENTRKLALNKPMFYADALVLKHMASDEITIKSDKHAHGVTMRYDGFPFFGIWSAKDADFLCLEPWCGIADAVNTSGELSDKEGIIQLSAGDTWAKQWSVKFF</sequence>
<dbReference type="SUPFAM" id="SSF74650">
    <property type="entry name" value="Galactose mutarotase-like"/>
    <property type="match status" value="1"/>
</dbReference>
<evidence type="ECO:0000313" key="5">
    <source>
        <dbReference type="Proteomes" id="UP001162741"/>
    </source>
</evidence>
<keyword evidence="5" id="KW-1185">Reference proteome</keyword>
<evidence type="ECO:0000256" key="3">
    <source>
        <dbReference type="ARBA" id="ARBA00022837"/>
    </source>
</evidence>
<evidence type="ECO:0000256" key="2">
    <source>
        <dbReference type="ARBA" id="ARBA00011245"/>
    </source>
</evidence>
<dbReference type="PANTHER" id="PTHR11122:SF13">
    <property type="entry name" value="GLUCOSE-6-PHOSPHATE 1-EPIMERASE"/>
    <property type="match status" value="1"/>
</dbReference>
<dbReference type="InterPro" id="IPR008183">
    <property type="entry name" value="Aldose_1/G6P_1-epimerase"/>
</dbReference>
<dbReference type="Proteomes" id="UP001162741">
    <property type="component" value="Chromosome"/>
</dbReference>
<organism evidence="4 5">
    <name type="scientific">Chitinophaga horti</name>
    <dbReference type="NCBI Taxonomy" id="2920382"/>
    <lineage>
        <taxon>Bacteria</taxon>
        <taxon>Pseudomonadati</taxon>
        <taxon>Bacteroidota</taxon>
        <taxon>Chitinophagia</taxon>
        <taxon>Chitinophagales</taxon>
        <taxon>Chitinophagaceae</taxon>
        <taxon>Chitinophaga</taxon>
    </lineage>
</organism>
<comment type="subunit">
    <text evidence="2">Monomer.</text>
</comment>
<dbReference type="CDD" id="cd09024">
    <property type="entry name" value="Aldose_epim_lacX"/>
    <property type="match status" value="1"/>
</dbReference>
<keyword evidence="3" id="KW-0106">Calcium</keyword>
<dbReference type="RefSeq" id="WP_264279518.1">
    <property type="nucleotide sequence ID" value="NZ_CP107006.1"/>
</dbReference>
<proteinExistence type="predicted"/>
<dbReference type="PANTHER" id="PTHR11122">
    <property type="entry name" value="APOSPORY-ASSOCIATED PROTEIN C-RELATED"/>
    <property type="match status" value="1"/>
</dbReference>
<evidence type="ECO:0000313" key="4">
    <source>
        <dbReference type="EMBL" id="UYQ91028.1"/>
    </source>
</evidence>
<dbReference type="Gene3D" id="2.70.98.10">
    <property type="match status" value="1"/>
</dbReference>
<reference evidence="4" key="1">
    <citation type="submission" date="2022-10" db="EMBL/GenBank/DDBJ databases">
        <title>Chitinophaga sp. nov., isolated from soil.</title>
        <authorList>
            <person name="Jeon C.O."/>
        </authorList>
    </citation>
    <scope>NUCLEOTIDE SEQUENCE</scope>
    <source>
        <strain evidence="4">R8</strain>
    </source>
</reference>
<evidence type="ECO:0000256" key="1">
    <source>
        <dbReference type="ARBA" id="ARBA00001913"/>
    </source>
</evidence>
<dbReference type="InterPro" id="IPR037481">
    <property type="entry name" value="LacX"/>
</dbReference>
<dbReference type="InterPro" id="IPR011013">
    <property type="entry name" value="Gal_mutarotase_sf_dom"/>
</dbReference>
<protein>
    <submittedName>
        <fullName evidence="4">Aldose 1-epimerase family protein</fullName>
    </submittedName>
</protein>
<name>A0ABY6IUH9_9BACT</name>
<dbReference type="InterPro" id="IPR014718">
    <property type="entry name" value="GH-type_carb-bd"/>
</dbReference>